<accession>A0A1H2UWP1</accession>
<dbReference type="PANTHER" id="PTHR46401">
    <property type="entry name" value="GLYCOSYLTRANSFERASE WBBK-RELATED"/>
    <property type="match status" value="1"/>
</dbReference>
<dbReference type="Gene3D" id="3.40.50.2000">
    <property type="entry name" value="Glycogen Phosphorylase B"/>
    <property type="match status" value="2"/>
</dbReference>
<evidence type="ECO:0000313" key="4">
    <source>
        <dbReference type="Proteomes" id="UP000199675"/>
    </source>
</evidence>
<sequence length="319" mass="36351">MKKKAIWIGWERHRRSQSLSKELAIPIHEVIFPGRSIKRYIRSSFKTLEIIKSNKPDVIFFQNPSIALALLLVLTKYYHKAKLVMDAHNAGVYPLEGRFKLLQALARWLIRGVDLTIVTNSHLAEIVKEVGGEFFVLSDPIPKISCADRKCSYPKEYILFICTWAEDEPYIEVLEAIRSLSKLDIDLRVTGKAPDSIVHRFKDRNIILEGFVSEKNYEALLCNAKLVIDLTTRSNCLVCGAYEAAAVGRPAILSDDKTTREVFSNGFVFTKNNEHDIARVIEESINLVPDLEDKINDFRDDYSSRLNSDLTKLKNHVGI</sequence>
<dbReference type="PANTHER" id="PTHR46401:SF2">
    <property type="entry name" value="GLYCOSYLTRANSFERASE WBBK-RELATED"/>
    <property type="match status" value="1"/>
</dbReference>
<dbReference type="STRING" id="488533.SAMN04487960_103240"/>
<keyword evidence="1 3" id="KW-0808">Transferase</keyword>
<protein>
    <submittedName>
        <fullName evidence="3">Glycosyltransferase involved in cell wall bisynthesis</fullName>
    </submittedName>
</protein>
<evidence type="ECO:0000259" key="2">
    <source>
        <dbReference type="Pfam" id="PF13439"/>
    </source>
</evidence>
<dbReference type="AlphaFoldDB" id="A0A1H2UWP1"/>
<dbReference type="GO" id="GO:0009103">
    <property type="term" value="P:lipopolysaccharide biosynthetic process"/>
    <property type="evidence" value="ECO:0007669"/>
    <property type="project" value="TreeGrafter"/>
</dbReference>
<name>A0A1H2UWP1_9GAMM</name>
<gene>
    <name evidence="3" type="ORF">SAMN04487960_103240</name>
</gene>
<dbReference type="Pfam" id="PF13692">
    <property type="entry name" value="Glyco_trans_1_4"/>
    <property type="match status" value="1"/>
</dbReference>
<dbReference type="OrthoDB" id="6794112at2"/>
<dbReference type="Proteomes" id="UP000199675">
    <property type="component" value="Unassembled WGS sequence"/>
</dbReference>
<dbReference type="RefSeq" id="WP_091812064.1">
    <property type="nucleotide sequence ID" value="NZ_FNNE01000003.1"/>
</dbReference>
<dbReference type="SUPFAM" id="SSF53756">
    <property type="entry name" value="UDP-Glycosyltransferase/glycogen phosphorylase"/>
    <property type="match status" value="1"/>
</dbReference>
<reference evidence="3 4" key="1">
    <citation type="submission" date="2016-10" db="EMBL/GenBank/DDBJ databases">
        <authorList>
            <person name="de Groot N.N."/>
        </authorList>
    </citation>
    <scope>NUCLEOTIDE SEQUENCE [LARGE SCALE GENOMIC DNA]</scope>
    <source>
        <strain evidence="3 4">CGMCC 1.7059</strain>
    </source>
</reference>
<keyword evidence="4" id="KW-1185">Reference proteome</keyword>
<organism evidence="3 4">
    <name type="scientific">Marinobacter mobilis</name>
    <dbReference type="NCBI Taxonomy" id="488533"/>
    <lineage>
        <taxon>Bacteria</taxon>
        <taxon>Pseudomonadati</taxon>
        <taxon>Pseudomonadota</taxon>
        <taxon>Gammaproteobacteria</taxon>
        <taxon>Pseudomonadales</taxon>
        <taxon>Marinobacteraceae</taxon>
        <taxon>Marinobacter</taxon>
    </lineage>
</organism>
<dbReference type="InterPro" id="IPR028098">
    <property type="entry name" value="Glyco_trans_4-like_N"/>
</dbReference>
<dbReference type="Pfam" id="PF13439">
    <property type="entry name" value="Glyco_transf_4"/>
    <property type="match status" value="1"/>
</dbReference>
<proteinExistence type="predicted"/>
<dbReference type="EMBL" id="FNNE01000003">
    <property type="protein sequence ID" value="SDW60029.1"/>
    <property type="molecule type" value="Genomic_DNA"/>
</dbReference>
<feature type="domain" description="Glycosyltransferase subfamily 4-like N-terminal" evidence="2">
    <location>
        <begin position="23"/>
        <end position="130"/>
    </location>
</feature>
<evidence type="ECO:0000256" key="1">
    <source>
        <dbReference type="ARBA" id="ARBA00022679"/>
    </source>
</evidence>
<dbReference type="GO" id="GO:0016757">
    <property type="term" value="F:glycosyltransferase activity"/>
    <property type="evidence" value="ECO:0007669"/>
    <property type="project" value="TreeGrafter"/>
</dbReference>
<evidence type="ECO:0000313" key="3">
    <source>
        <dbReference type="EMBL" id="SDW60029.1"/>
    </source>
</evidence>